<accession>A0ABP8HDA3</accession>
<dbReference type="Proteomes" id="UP001500582">
    <property type="component" value="Unassembled WGS sequence"/>
</dbReference>
<feature type="domain" description="DUF5077" evidence="2">
    <location>
        <begin position="30"/>
        <end position="144"/>
    </location>
</feature>
<evidence type="ECO:0000313" key="4">
    <source>
        <dbReference type="Proteomes" id="UP001500582"/>
    </source>
</evidence>
<dbReference type="Pfam" id="PF16871">
    <property type="entry name" value="DUF5077"/>
    <property type="match status" value="1"/>
</dbReference>
<feature type="signal peptide" evidence="1">
    <location>
        <begin position="1"/>
        <end position="23"/>
    </location>
</feature>
<dbReference type="EMBL" id="BAABFT010000019">
    <property type="protein sequence ID" value="GAA4337773.1"/>
    <property type="molecule type" value="Genomic_DNA"/>
</dbReference>
<proteinExistence type="predicted"/>
<dbReference type="InterPro" id="IPR021862">
    <property type="entry name" value="DUF3472"/>
</dbReference>
<protein>
    <submittedName>
        <fullName evidence="3">DUF3472 domain-containing protein</fullName>
    </submittedName>
</protein>
<feature type="chain" id="PRO_5045552170" evidence="1">
    <location>
        <begin position="24"/>
        <end position="429"/>
    </location>
</feature>
<dbReference type="RefSeq" id="WP_345213688.1">
    <property type="nucleotide sequence ID" value="NZ_BAABFT010000019.1"/>
</dbReference>
<comment type="caution">
    <text evidence="3">The sequence shown here is derived from an EMBL/GenBank/DDBJ whole genome shotgun (WGS) entry which is preliminary data.</text>
</comment>
<name>A0ABP8HDA3_9SPHI</name>
<gene>
    <name evidence="3" type="ORF">GCM10023149_47410</name>
</gene>
<organism evidence="3 4">
    <name type="scientific">Mucilaginibacter gynuensis</name>
    <dbReference type="NCBI Taxonomy" id="1302236"/>
    <lineage>
        <taxon>Bacteria</taxon>
        <taxon>Pseudomonadati</taxon>
        <taxon>Bacteroidota</taxon>
        <taxon>Sphingobacteriia</taxon>
        <taxon>Sphingobacteriales</taxon>
        <taxon>Sphingobacteriaceae</taxon>
        <taxon>Mucilaginibacter</taxon>
    </lineage>
</organism>
<dbReference type="InterPro" id="IPR031712">
    <property type="entry name" value="DUF5077"/>
</dbReference>
<evidence type="ECO:0000313" key="3">
    <source>
        <dbReference type="EMBL" id="GAA4337773.1"/>
    </source>
</evidence>
<evidence type="ECO:0000259" key="2">
    <source>
        <dbReference type="Pfam" id="PF16871"/>
    </source>
</evidence>
<evidence type="ECO:0000256" key="1">
    <source>
        <dbReference type="SAM" id="SignalP"/>
    </source>
</evidence>
<sequence>MKKPAPLLLCILFILLWQSSTIAQTIEAIVPVGGNAWVNAPAEITDAGLVHWADKQAIARVYFRVSIAQQIQLALRLRVPAGKSSISVGFGKRKFVKEIGNSAFDTVAIGSVKIDKPGYVQVNLQGISKTGDVYADVSDVIVKGIQPGTELIYVKPGSSYYFGRRGPSVHLNYIIPPAIQNDVKWFYSEITVPAGNDIIGSYFEADGFGEGYFGMQVNSPTERRVLFSIWSPFVTDDPKSIPDSMQVKMLKKGTTVHAGEFGDEGSGGQSYMNYPWQAGKAYGFLVCAEPGKNANTTTFTAWFKDISTGKWYLIASFKRPKTLARLKHIYSFLENFDPEKGDKTRMAFYHNQWAGDSADNWHVITEAKLTADATANSHYRKDYAGGLKDGKLYLKNCGFFNDFEPLLQLYKPTIKSTTPVVDLKALPQN</sequence>
<keyword evidence="1" id="KW-0732">Signal</keyword>
<reference evidence="4" key="1">
    <citation type="journal article" date="2019" name="Int. J. Syst. Evol. Microbiol.">
        <title>The Global Catalogue of Microorganisms (GCM) 10K type strain sequencing project: providing services to taxonomists for standard genome sequencing and annotation.</title>
        <authorList>
            <consortium name="The Broad Institute Genomics Platform"/>
            <consortium name="The Broad Institute Genome Sequencing Center for Infectious Disease"/>
            <person name="Wu L."/>
            <person name="Ma J."/>
        </authorList>
    </citation>
    <scope>NUCLEOTIDE SEQUENCE [LARGE SCALE GENOMIC DNA]</scope>
    <source>
        <strain evidence="4">JCM 17705</strain>
    </source>
</reference>
<dbReference type="Pfam" id="PF11958">
    <property type="entry name" value="DUF3472"/>
    <property type="match status" value="1"/>
</dbReference>
<keyword evidence="4" id="KW-1185">Reference proteome</keyword>